<dbReference type="InterPro" id="IPR003462">
    <property type="entry name" value="ODC_Mu_crystall"/>
</dbReference>
<keyword evidence="3" id="KW-1185">Reference proteome</keyword>
<dbReference type="SUPFAM" id="SSF51735">
    <property type="entry name" value="NAD(P)-binding Rossmann-fold domains"/>
    <property type="match status" value="1"/>
</dbReference>
<dbReference type="GO" id="GO:0019752">
    <property type="term" value="P:carboxylic acid metabolic process"/>
    <property type="evidence" value="ECO:0007669"/>
    <property type="project" value="UniProtKB-ARBA"/>
</dbReference>
<dbReference type="PANTHER" id="PTHR13812:SF19">
    <property type="entry name" value="KETIMINE REDUCTASE MU-CRYSTALLIN"/>
    <property type="match status" value="1"/>
</dbReference>
<evidence type="ECO:0000313" key="3">
    <source>
        <dbReference type="Proteomes" id="UP000198862"/>
    </source>
</evidence>
<protein>
    <submittedName>
        <fullName evidence="2">Ornithine cyclodeaminase</fullName>
    </submittedName>
</protein>
<accession>A0A1I1DTD6</accession>
<comment type="similarity">
    <text evidence="1">Belongs to the ornithine cyclodeaminase/mu-crystallin family.</text>
</comment>
<organism evidence="2 3">
    <name type="scientific">Pseudoalteromonas denitrificans DSM 6059</name>
    <dbReference type="NCBI Taxonomy" id="1123010"/>
    <lineage>
        <taxon>Bacteria</taxon>
        <taxon>Pseudomonadati</taxon>
        <taxon>Pseudomonadota</taxon>
        <taxon>Gammaproteobacteria</taxon>
        <taxon>Alteromonadales</taxon>
        <taxon>Pseudoalteromonadaceae</taxon>
        <taxon>Pseudoalteromonas</taxon>
    </lineage>
</organism>
<sequence>MKVIEKEQVHNALNFNDLIPALERGFAGYFNMPKRQVFELEPGCEKHNAFAVLPAWNQDVIGVKSFTYFPQNSDEGFDSLYSKIMLFSREHGVPLALVDGTSVTFWRTAAVSALASRYLSRENSTDMVFFGTGNLSIYMISAHLSVRQLKKVAIVGRNKDKVASLISQLKSRHTGVEFSVCEKNDIEAAVRQADIISCATGSPLPLVKGDWLKAGAHLDLIGNHNHDRRECDTQAILNSSVFVDSRTNVLNEAGELLIPISEGVFKKSDVKAELAQLCAKEVVGRQSDTEITLFKSVGTALSDLVAAHLVYKNLDLN</sequence>
<evidence type="ECO:0000256" key="1">
    <source>
        <dbReference type="ARBA" id="ARBA00008903"/>
    </source>
</evidence>
<gene>
    <name evidence="2" type="ORF">SAMN02745724_00026</name>
</gene>
<proteinExistence type="inferred from homology"/>
<dbReference type="FunFam" id="3.40.50.720:FF:000311">
    <property type="entry name" value="Ornithine cyclodeaminase"/>
    <property type="match status" value="1"/>
</dbReference>
<dbReference type="OrthoDB" id="9809203at2"/>
<reference evidence="2 3" key="1">
    <citation type="submission" date="2016-10" db="EMBL/GenBank/DDBJ databases">
        <authorList>
            <person name="de Groot N.N."/>
        </authorList>
    </citation>
    <scope>NUCLEOTIDE SEQUENCE [LARGE SCALE GENOMIC DNA]</scope>
    <source>
        <strain evidence="2 3">DSM 6059</strain>
    </source>
</reference>
<dbReference type="Proteomes" id="UP000198862">
    <property type="component" value="Unassembled WGS sequence"/>
</dbReference>
<dbReference type="Gene3D" id="3.40.50.720">
    <property type="entry name" value="NAD(P)-binding Rossmann-like Domain"/>
    <property type="match status" value="1"/>
</dbReference>
<dbReference type="GO" id="GO:0005737">
    <property type="term" value="C:cytoplasm"/>
    <property type="evidence" value="ECO:0007669"/>
    <property type="project" value="TreeGrafter"/>
</dbReference>
<dbReference type="EMBL" id="FOLO01000001">
    <property type="protein sequence ID" value="SFB77666.1"/>
    <property type="molecule type" value="Genomic_DNA"/>
</dbReference>
<dbReference type="PANTHER" id="PTHR13812">
    <property type="entry name" value="KETIMINE REDUCTASE MU-CRYSTALLIN"/>
    <property type="match status" value="1"/>
</dbReference>
<name>A0A1I1DTD6_9GAMM</name>
<dbReference type="RefSeq" id="WP_091978617.1">
    <property type="nucleotide sequence ID" value="NZ_FOLO01000001.1"/>
</dbReference>
<dbReference type="NCBIfam" id="NF004793">
    <property type="entry name" value="PRK06141.1"/>
    <property type="match status" value="1"/>
</dbReference>
<dbReference type="PIRSF" id="PIRSF001439">
    <property type="entry name" value="CryM"/>
    <property type="match status" value="1"/>
</dbReference>
<dbReference type="GO" id="GO:0016491">
    <property type="term" value="F:oxidoreductase activity"/>
    <property type="evidence" value="ECO:0007669"/>
    <property type="project" value="UniProtKB-ARBA"/>
</dbReference>
<dbReference type="Gene3D" id="3.30.1780.10">
    <property type="entry name" value="ornithine cyclodeaminase, domain 1"/>
    <property type="match status" value="1"/>
</dbReference>
<dbReference type="STRING" id="1123010.SAMN02745724_00026"/>
<evidence type="ECO:0000313" key="2">
    <source>
        <dbReference type="EMBL" id="SFB77666.1"/>
    </source>
</evidence>
<dbReference type="Pfam" id="PF02423">
    <property type="entry name" value="OCD_Mu_crystall"/>
    <property type="match status" value="1"/>
</dbReference>
<dbReference type="AlphaFoldDB" id="A0A1I1DTD6"/>
<dbReference type="InterPro" id="IPR023401">
    <property type="entry name" value="ODC_N"/>
</dbReference>
<dbReference type="InterPro" id="IPR036291">
    <property type="entry name" value="NAD(P)-bd_dom_sf"/>
</dbReference>